<dbReference type="Proteomes" id="UP000280861">
    <property type="component" value="Unassembled WGS sequence"/>
</dbReference>
<name>A0A3P5WF01_9MICC</name>
<protein>
    <submittedName>
        <fullName evidence="7">Bacterial regulatory proteins, tetR family</fullName>
    </submittedName>
</protein>
<dbReference type="PROSITE" id="PS50977">
    <property type="entry name" value="HTH_TETR_2"/>
    <property type="match status" value="1"/>
</dbReference>
<keyword evidence="8" id="KW-1185">Reference proteome</keyword>
<evidence type="ECO:0000259" key="6">
    <source>
        <dbReference type="PROSITE" id="PS50977"/>
    </source>
</evidence>
<keyword evidence="5" id="KW-0732">Signal</keyword>
<feature type="domain" description="HTH tetR-type" evidence="6">
    <location>
        <begin position="12"/>
        <end position="72"/>
    </location>
</feature>
<dbReference type="PANTHER" id="PTHR47506:SF1">
    <property type="entry name" value="HTH-TYPE TRANSCRIPTIONAL REGULATOR YJDC"/>
    <property type="match status" value="1"/>
</dbReference>
<gene>
    <name evidence="7" type="ORF">PSET11_00304</name>
</gene>
<dbReference type="PRINTS" id="PR00455">
    <property type="entry name" value="HTHTETR"/>
</dbReference>
<dbReference type="InterPro" id="IPR009057">
    <property type="entry name" value="Homeodomain-like_sf"/>
</dbReference>
<dbReference type="Pfam" id="PF00440">
    <property type="entry name" value="TetR_N"/>
    <property type="match status" value="1"/>
</dbReference>
<dbReference type="AlphaFoldDB" id="A0A3P5WF01"/>
<dbReference type="InterPro" id="IPR001647">
    <property type="entry name" value="HTH_TetR"/>
</dbReference>
<evidence type="ECO:0000256" key="5">
    <source>
        <dbReference type="SAM" id="SignalP"/>
    </source>
</evidence>
<dbReference type="RefSeq" id="WP_124090027.1">
    <property type="nucleotide sequence ID" value="NZ_CBCRYA010000005.1"/>
</dbReference>
<dbReference type="GO" id="GO:0003677">
    <property type="term" value="F:DNA binding"/>
    <property type="evidence" value="ECO:0007669"/>
    <property type="project" value="UniProtKB-UniRule"/>
</dbReference>
<dbReference type="PANTHER" id="PTHR47506">
    <property type="entry name" value="TRANSCRIPTIONAL REGULATORY PROTEIN"/>
    <property type="match status" value="1"/>
</dbReference>
<dbReference type="Gene3D" id="1.10.357.10">
    <property type="entry name" value="Tetracycline Repressor, domain 2"/>
    <property type="match status" value="1"/>
</dbReference>
<organism evidence="7 8">
    <name type="scientific">Arthrobacter ulcerisalmonis</name>
    <dbReference type="NCBI Taxonomy" id="2483813"/>
    <lineage>
        <taxon>Bacteria</taxon>
        <taxon>Bacillati</taxon>
        <taxon>Actinomycetota</taxon>
        <taxon>Actinomycetes</taxon>
        <taxon>Micrococcales</taxon>
        <taxon>Micrococcaceae</taxon>
        <taxon>Arthrobacter</taxon>
    </lineage>
</organism>
<evidence type="ECO:0000256" key="3">
    <source>
        <dbReference type="ARBA" id="ARBA00023163"/>
    </source>
</evidence>
<reference evidence="7 8" key="1">
    <citation type="submission" date="2018-11" db="EMBL/GenBank/DDBJ databases">
        <authorList>
            <person name="Criscuolo A."/>
        </authorList>
    </citation>
    <scope>NUCLEOTIDE SEQUENCE [LARGE SCALE GENOMIC DNA]</scope>
    <source>
        <strain evidence="7">AT11b</strain>
    </source>
</reference>
<feature type="chain" id="PRO_5039318489" evidence="5">
    <location>
        <begin position="29"/>
        <end position="218"/>
    </location>
</feature>
<sequence length="218" mass="23182">MPSNSSPSTARRPARALLLAAAAPLFYAQGITATGIDAITTGAGVAKKSLYNNFRSKAELVAAYLEARHEEWLELYRQRAGAAESPRDLVLAVFDAYTDHANFGYQDGFRGCGLLNAAAELPVGHPGRQAVRRHKEEVEGLLRQHLAAAPQGGLLASHLALLLEGAMVRAGLEGDDGRLLQARQIAVDLLDSSLVGGTMQTRPLLDGPSRARPPLDGL</sequence>
<accession>A0A3P5WF01</accession>
<proteinExistence type="predicted"/>
<keyword evidence="1" id="KW-0805">Transcription regulation</keyword>
<dbReference type="SUPFAM" id="SSF48498">
    <property type="entry name" value="Tetracyclin repressor-like, C-terminal domain"/>
    <property type="match status" value="1"/>
</dbReference>
<dbReference type="SUPFAM" id="SSF46689">
    <property type="entry name" value="Homeodomain-like"/>
    <property type="match status" value="1"/>
</dbReference>
<evidence type="ECO:0000256" key="1">
    <source>
        <dbReference type="ARBA" id="ARBA00023015"/>
    </source>
</evidence>
<dbReference type="OrthoDB" id="3196926at2"/>
<keyword evidence="2 4" id="KW-0238">DNA-binding</keyword>
<dbReference type="EMBL" id="UXAU01000009">
    <property type="protein sequence ID" value="VDC18437.1"/>
    <property type="molecule type" value="Genomic_DNA"/>
</dbReference>
<dbReference type="InterPro" id="IPR036271">
    <property type="entry name" value="Tet_transcr_reg_TetR-rel_C_sf"/>
</dbReference>
<evidence type="ECO:0000313" key="7">
    <source>
        <dbReference type="EMBL" id="VDC18437.1"/>
    </source>
</evidence>
<keyword evidence="3" id="KW-0804">Transcription</keyword>
<feature type="signal peptide" evidence="5">
    <location>
        <begin position="1"/>
        <end position="28"/>
    </location>
</feature>
<evidence type="ECO:0000313" key="8">
    <source>
        <dbReference type="Proteomes" id="UP000280861"/>
    </source>
</evidence>
<feature type="DNA-binding region" description="H-T-H motif" evidence="4">
    <location>
        <begin position="35"/>
        <end position="54"/>
    </location>
</feature>
<evidence type="ECO:0000256" key="2">
    <source>
        <dbReference type="ARBA" id="ARBA00023125"/>
    </source>
</evidence>
<evidence type="ECO:0000256" key="4">
    <source>
        <dbReference type="PROSITE-ProRule" id="PRU00335"/>
    </source>
</evidence>